<keyword evidence="1" id="KW-1133">Transmembrane helix</keyword>
<evidence type="ECO:0008006" key="4">
    <source>
        <dbReference type="Google" id="ProtNLM"/>
    </source>
</evidence>
<feature type="transmembrane region" description="Helical" evidence="1">
    <location>
        <begin position="7"/>
        <end position="27"/>
    </location>
</feature>
<proteinExistence type="predicted"/>
<dbReference type="OrthoDB" id="6623034at2"/>
<keyword evidence="1" id="KW-0812">Transmembrane</keyword>
<evidence type="ECO:0000313" key="3">
    <source>
        <dbReference type="Proteomes" id="UP000268051"/>
    </source>
</evidence>
<dbReference type="RefSeq" id="WP_123650187.1">
    <property type="nucleotide sequence ID" value="NZ_RHFN01000002.1"/>
</dbReference>
<comment type="caution">
    <text evidence="2">The sequence shown here is derived from an EMBL/GenBank/DDBJ whole genome shotgun (WGS) entry which is preliminary data.</text>
</comment>
<dbReference type="AlphaFoldDB" id="A0A3N2SD77"/>
<gene>
    <name evidence="2" type="ORF">EB837_02195</name>
</gene>
<evidence type="ECO:0000256" key="1">
    <source>
        <dbReference type="SAM" id="Phobius"/>
    </source>
</evidence>
<evidence type="ECO:0000313" key="2">
    <source>
        <dbReference type="EMBL" id="ROU17660.1"/>
    </source>
</evidence>
<name>A0A3N2SD77_9ENTR</name>
<accession>A0A3N2SD77</accession>
<reference evidence="2 3" key="1">
    <citation type="submission" date="2018-10" db="EMBL/GenBank/DDBJ databases">
        <title>Horizontal transference of carbapenem resistance between Klebsiella pneumoniae and Kluyvera ascorbata during abdominal infection: a case report.</title>
        <authorList>
            <person name="Raro O.H.F."/>
            <person name="Lima-Morales D."/>
            <person name="Barth A.L."/>
            <person name="Paim T.G.S."/>
            <person name="Mott M.P."/>
            <person name="Riche C.V.W."/>
            <person name="Teixeira U.F."/>
            <person name="Waechter F."/>
            <person name="Dias C.A.G."/>
        </authorList>
    </citation>
    <scope>NUCLEOTIDE SEQUENCE [LARGE SCALE GENOMIC DNA]</scope>
    <source>
        <strain evidence="2 3">OT2</strain>
    </source>
</reference>
<dbReference type="Proteomes" id="UP000268051">
    <property type="component" value="Unassembled WGS sequence"/>
</dbReference>
<keyword evidence="1" id="KW-0472">Membrane</keyword>
<protein>
    <recommendedName>
        <fullName evidence="4">Pilus assembly protein CpaB</fullName>
    </recommendedName>
</protein>
<organism evidence="2 3">
    <name type="scientific">Kluyvera ascorbata</name>
    <dbReference type="NCBI Taxonomy" id="51288"/>
    <lineage>
        <taxon>Bacteria</taxon>
        <taxon>Pseudomonadati</taxon>
        <taxon>Pseudomonadota</taxon>
        <taxon>Gammaproteobacteria</taxon>
        <taxon>Enterobacterales</taxon>
        <taxon>Enterobacteriaceae</taxon>
        <taxon>Kluyvera</taxon>
    </lineage>
</organism>
<dbReference type="EMBL" id="RHFN01000002">
    <property type="protein sequence ID" value="ROU17660.1"/>
    <property type="molecule type" value="Genomic_DNA"/>
</dbReference>
<sequence length="309" mass="33480">MSKKYTLIINIAMVIIGILGLSFYFLMEKKVAVKPQQVQQIQQVEVPAVPTENITVAVAQKDLTKGMRLTGGDFKLVTLNIAEGSDEKSSLSIADSIDSWMINSDIAAGAYIPKAALVEPGSDEYITMSATPGSIVYGFSVKQSDSYLFSNAHAGGGLDIYLSYNLRTTVGNSGDTKTTPTINTDDDINSRHFKLLMKDKKILAISSTNMNMKSVGQNNPLKNEGYVLVELTPAEVRILKGLDGAKLYIFPTTANLANIDLAHSVLVGDEGQWPIDNRDILSTEIYSGGENSVREYRGPGTASTKVQDE</sequence>